<organism evidence="2">
    <name type="scientific">Pectinophora gossypiella</name>
    <name type="common">Cotton pink bollworm</name>
    <name type="synonym">Depressaria gossypiella</name>
    <dbReference type="NCBI Taxonomy" id="13191"/>
    <lineage>
        <taxon>Eukaryota</taxon>
        <taxon>Metazoa</taxon>
        <taxon>Ecdysozoa</taxon>
        <taxon>Arthropoda</taxon>
        <taxon>Hexapoda</taxon>
        <taxon>Insecta</taxon>
        <taxon>Pterygota</taxon>
        <taxon>Neoptera</taxon>
        <taxon>Endopterygota</taxon>
        <taxon>Lepidoptera</taxon>
        <taxon>Glossata</taxon>
        <taxon>Ditrysia</taxon>
        <taxon>Gelechioidea</taxon>
        <taxon>Gelechiidae</taxon>
        <taxon>Apatetrinae</taxon>
        <taxon>Pectinophora</taxon>
    </lineage>
</organism>
<dbReference type="AlphaFoldDB" id="A0A1E1WHD9"/>
<protein>
    <submittedName>
        <fullName evidence="2">Uncharacterized protein</fullName>
    </submittedName>
</protein>
<name>A0A1E1WHD9_PECGO</name>
<feature type="non-terminal residue" evidence="2">
    <location>
        <position position="111"/>
    </location>
</feature>
<evidence type="ECO:0000256" key="1">
    <source>
        <dbReference type="SAM" id="MobiDB-lite"/>
    </source>
</evidence>
<feature type="compositionally biased region" description="Polar residues" evidence="1">
    <location>
        <begin position="72"/>
        <end position="86"/>
    </location>
</feature>
<gene>
    <name evidence="2" type="ORF">g.17977</name>
</gene>
<proteinExistence type="predicted"/>
<accession>A0A1E1WHD9</accession>
<reference evidence="2" key="1">
    <citation type="submission" date="2015-09" db="EMBL/GenBank/DDBJ databases">
        <title>De novo assembly of Pectinophora gossypiella (Pink Bollworm) gut transcriptome.</title>
        <authorList>
            <person name="Tassone E.E."/>
        </authorList>
    </citation>
    <scope>NUCLEOTIDE SEQUENCE</scope>
</reference>
<feature type="region of interest" description="Disordered" evidence="1">
    <location>
        <begin position="1"/>
        <end position="31"/>
    </location>
</feature>
<sequence>MASTRTGLDNDRAASPTAPVSDSKSDKAALPSATTLDLTALAQAMPSTSRVRESPWHLVVPKRRTGKKDKAVSNTSSTKALTQPSNKKARRAQARLLARKAKKAEGQGRKP</sequence>
<dbReference type="EMBL" id="GDQN01004773">
    <property type="protein sequence ID" value="JAT86281.1"/>
    <property type="molecule type" value="Transcribed_RNA"/>
</dbReference>
<feature type="compositionally biased region" description="Basic residues" evidence="1">
    <location>
        <begin position="87"/>
        <end position="102"/>
    </location>
</feature>
<feature type="region of interest" description="Disordered" evidence="1">
    <location>
        <begin position="44"/>
        <end position="111"/>
    </location>
</feature>
<evidence type="ECO:0000313" key="2">
    <source>
        <dbReference type="EMBL" id="JAT86281.1"/>
    </source>
</evidence>